<gene>
    <name evidence="2" type="ORF">K7X08_002262</name>
</gene>
<name>A0A9Q1R750_9SOLA</name>
<comment type="caution">
    <text evidence="2">The sequence shown here is derived from an EMBL/GenBank/DDBJ whole genome shotgun (WGS) entry which is preliminary data.</text>
</comment>
<feature type="region of interest" description="Disordered" evidence="1">
    <location>
        <begin position="1"/>
        <end position="30"/>
    </location>
</feature>
<keyword evidence="3" id="KW-1185">Reference proteome</keyword>
<proteinExistence type="predicted"/>
<dbReference type="AlphaFoldDB" id="A0A9Q1R750"/>
<evidence type="ECO:0000256" key="1">
    <source>
        <dbReference type="SAM" id="MobiDB-lite"/>
    </source>
</evidence>
<protein>
    <submittedName>
        <fullName evidence="2">Uncharacterized protein</fullName>
    </submittedName>
</protein>
<reference evidence="3" key="1">
    <citation type="journal article" date="2023" name="Proc. Natl. Acad. Sci. U.S.A.">
        <title>Genomic and structural basis for evolution of tropane alkaloid biosynthesis.</title>
        <authorList>
            <person name="Wanga Y.-J."/>
            <person name="Taina T."/>
            <person name="Yua J.-Y."/>
            <person name="Lia J."/>
            <person name="Xua B."/>
            <person name="Chenc J."/>
            <person name="D'Auriad J.C."/>
            <person name="Huanga J.-P."/>
            <person name="Huanga S.-X."/>
        </authorList>
    </citation>
    <scope>NUCLEOTIDE SEQUENCE [LARGE SCALE GENOMIC DNA]</scope>
    <source>
        <strain evidence="3">cv. KIB-2019</strain>
    </source>
</reference>
<evidence type="ECO:0000313" key="3">
    <source>
        <dbReference type="Proteomes" id="UP001152561"/>
    </source>
</evidence>
<organism evidence="2 3">
    <name type="scientific">Anisodus acutangulus</name>
    <dbReference type="NCBI Taxonomy" id="402998"/>
    <lineage>
        <taxon>Eukaryota</taxon>
        <taxon>Viridiplantae</taxon>
        <taxon>Streptophyta</taxon>
        <taxon>Embryophyta</taxon>
        <taxon>Tracheophyta</taxon>
        <taxon>Spermatophyta</taxon>
        <taxon>Magnoliopsida</taxon>
        <taxon>eudicotyledons</taxon>
        <taxon>Gunneridae</taxon>
        <taxon>Pentapetalae</taxon>
        <taxon>asterids</taxon>
        <taxon>lamiids</taxon>
        <taxon>Solanales</taxon>
        <taxon>Solanaceae</taxon>
        <taxon>Solanoideae</taxon>
        <taxon>Hyoscyameae</taxon>
        <taxon>Anisodus</taxon>
    </lineage>
</organism>
<accession>A0A9Q1R750</accession>
<dbReference type="EMBL" id="JAJAGQ010000015">
    <property type="protein sequence ID" value="KAJ8541446.1"/>
    <property type="molecule type" value="Genomic_DNA"/>
</dbReference>
<evidence type="ECO:0000313" key="2">
    <source>
        <dbReference type="EMBL" id="KAJ8541446.1"/>
    </source>
</evidence>
<sequence>MEADKWESFSEGTSDSEGYGDDPDDDDHCRAYASSDIPKLQFRYLAEIGALHLLSKDDMPLSLEHVYNKVAEGKVDVPWNIMKHIST</sequence>
<dbReference type="Proteomes" id="UP001152561">
    <property type="component" value="Unassembled WGS sequence"/>
</dbReference>